<keyword evidence="7" id="KW-1185">Reference proteome</keyword>
<keyword evidence="3" id="KW-0560">Oxidoreductase</keyword>
<comment type="caution">
    <text evidence="6">The sequence shown here is derived from an EMBL/GenBank/DDBJ whole genome shotgun (WGS) entry which is preliminary data.</text>
</comment>
<evidence type="ECO:0000256" key="2">
    <source>
        <dbReference type="ARBA" id="ARBA00022964"/>
    </source>
</evidence>
<dbReference type="SUPFAM" id="SSF49482">
    <property type="entry name" value="Aromatic compound dioxygenase"/>
    <property type="match status" value="1"/>
</dbReference>
<dbReference type="Pfam" id="PF00775">
    <property type="entry name" value="Dioxygenase_C"/>
    <property type="match status" value="1"/>
</dbReference>
<name>A0A918KK94_9GAMM</name>
<evidence type="ECO:0000256" key="4">
    <source>
        <dbReference type="SAM" id="SignalP"/>
    </source>
</evidence>
<keyword evidence="4" id="KW-0732">Signal</keyword>
<dbReference type="Proteomes" id="UP000626148">
    <property type="component" value="Unassembled WGS sequence"/>
</dbReference>
<reference evidence="6" key="1">
    <citation type="journal article" date="2014" name="Int. J. Syst. Evol. Microbiol.">
        <title>Complete genome sequence of Corynebacterium casei LMG S-19264T (=DSM 44701T), isolated from a smear-ripened cheese.</title>
        <authorList>
            <consortium name="US DOE Joint Genome Institute (JGI-PGF)"/>
            <person name="Walter F."/>
            <person name="Albersmeier A."/>
            <person name="Kalinowski J."/>
            <person name="Ruckert C."/>
        </authorList>
    </citation>
    <scope>NUCLEOTIDE SEQUENCE</scope>
    <source>
        <strain evidence="6">KCTC 22169</strain>
    </source>
</reference>
<dbReference type="InterPro" id="IPR050770">
    <property type="entry name" value="Intradiol_RC_Dioxygenase"/>
</dbReference>
<gene>
    <name evidence="6" type="primary">pcxB</name>
    <name evidence="6" type="ORF">GCM10007392_37640</name>
</gene>
<evidence type="ECO:0000313" key="6">
    <source>
        <dbReference type="EMBL" id="GGX66437.1"/>
    </source>
</evidence>
<feature type="domain" description="Intradiol ring-cleavage dioxygenases" evidence="5">
    <location>
        <begin position="72"/>
        <end position="100"/>
    </location>
</feature>
<evidence type="ECO:0000256" key="3">
    <source>
        <dbReference type="ARBA" id="ARBA00023002"/>
    </source>
</evidence>
<dbReference type="AlphaFoldDB" id="A0A918KK94"/>
<dbReference type="Gene3D" id="2.60.130.10">
    <property type="entry name" value="Aromatic compound dioxygenase"/>
    <property type="match status" value="1"/>
</dbReference>
<dbReference type="CDD" id="cd03459">
    <property type="entry name" value="3_4-PCD"/>
    <property type="match status" value="1"/>
</dbReference>
<feature type="signal peptide" evidence="4">
    <location>
        <begin position="1"/>
        <end position="28"/>
    </location>
</feature>
<sequence>MNETTRRRFLIGLAASGPLLLPAPLLRAAGHLVLTPTQSAGPFYPDELPLDHDNDLIRVNDGEQAKGVISNVYGRVLDRSGAPVPQARVEIWQCDANGRYHHQGDPNDAALDPNFQGFGSTTTDTDGRYRFRTIKPVPYPGRTPHIHFRVKGEAFEDLTTQLYVAGDPQNIEDWLYRNVGSPELRQLVEAEFVASSSESAELEAEWDIVVGI</sequence>
<accession>A0A918KK94</accession>
<dbReference type="GO" id="GO:0008199">
    <property type="term" value="F:ferric iron binding"/>
    <property type="evidence" value="ECO:0007669"/>
    <property type="project" value="InterPro"/>
</dbReference>
<dbReference type="RefSeq" id="WP_189611602.1">
    <property type="nucleotide sequence ID" value="NZ_BMXR01000010.1"/>
</dbReference>
<evidence type="ECO:0000256" key="1">
    <source>
        <dbReference type="ARBA" id="ARBA00007825"/>
    </source>
</evidence>
<dbReference type="PANTHER" id="PTHR33711:SF10">
    <property type="entry name" value="INTRADIOL RING-CLEAVAGE DIOXYGENASES DOMAIN-CONTAINING PROTEIN"/>
    <property type="match status" value="1"/>
</dbReference>
<dbReference type="InterPro" id="IPR039387">
    <property type="entry name" value="3_4-PCD"/>
</dbReference>
<comment type="similarity">
    <text evidence="1">Belongs to the intradiol ring-cleavage dioxygenase family.</text>
</comment>
<protein>
    <submittedName>
        <fullName evidence="6">Protocatechuate 3,4-dioxygenase subunit beta</fullName>
    </submittedName>
</protein>
<dbReference type="PROSITE" id="PS51318">
    <property type="entry name" value="TAT"/>
    <property type="match status" value="1"/>
</dbReference>
<organism evidence="6 7">
    <name type="scientific">Saccharospirillum salsuginis</name>
    <dbReference type="NCBI Taxonomy" id="418750"/>
    <lineage>
        <taxon>Bacteria</taxon>
        <taxon>Pseudomonadati</taxon>
        <taxon>Pseudomonadota</taxon>
        <taxon>Gammaproteobacteria</taxon>
        <taxon>Oceanospirillales</taxon>
        <taxon>Saccharospirillaceae</taxon>
        <taxon>Saccharospirillum</taxon>
    </lineage>
</organism>
<dbReference type="InterPro" id="IPR015889">
    <property type="entry name" value="Intradiol_dOase_core"/>
</dbReference>
<evidence type="ECO:0000313" key="7">
    <source>
        <dbReference type="Proteomes" id="UP000626148"/>
    </source>
</evidence>
<keyword evidence="2" id="KW-0223">Dioxygenase</keyword>
<dbReference type="EMBL" id="BMXR01000010">
    <property type="protein sequence ID" value="GGX66437.1"/>
    <property type="molecule type" value="Genomic_DNA"/>
</dbReference>
<dbReference type="InterPro" id="IPR006311">
    <property type="entry name" value="TAT_signal"/>
</dbReference>
<feature type="chain" id="PRO_5037410034" evidence="4">
    <location>
        <begin position="29"/>
        <end position="212"/>
    </location>
</feature>
<evidence type="ECO:0000259" key="5">
    <source>
        <dbReference type="PROSITE" id="PS00083"/>
    </source>
</evidence>
<dbReference type="PROSITE" id="PS00083">
    <property type="entry name" value="INTRADIOL_DIOXYGENAS"/>
    <property type="match status" value="1"/>
</dbReference>
<proteinExistence type="inferred from homology"/>
<reference evidence="6" key="2">
    <citation type="submission" date="2020-09" db="EMBL/GenBank/DDBJ databases">
        <authorList>
            <person name="Sun Q."/>
            <person name="Kim S."/>
        </authorList>
    </citation>
    <scope>NUCLEOTIDE SEQUENCE</scope>
    <source>
        <strain evidence="6">KCTC 22169</strain>
    </source>
</reference>
<dbReference type="GO" id="GO:0018578">
    <property type="term" value="F:protocatechuate 3,4-dioxygenase activity"/>
    <property type="evidence" value="ECO:0007669"/>
    <property type="project" value="InterPro"/>
</dbReference>
<dbReference type="PANTHER" id="PTHR33711">
    <property type="entry name" value="DIOXYGENASE, PUTATIVE (AFU_ORTHOLOGUE AFUA_2G02910)-RELATED"/>
    <property type="match status" value="1"/>
</dbReference>
<dbReference type="InterPro" id="IPR000627">
    <property type="entry name" value="Intradiol_dOase_C"/>
</dbReference>